<evidence type="ECO:0000256" key="1">
    <source>
        <dbReference type="SAM" id="MobiDB-lite"/>
    </source>
</evidence>
<gene>
    <name evidence="4" type="ORF">SAMN05661086_00629</name>
</gene>
<proteinExistence type="predicted"/>
<keyword evidence="2" id="KW-0812">Transmembrane</keyword>
<accession>A0A1I6IAL2</accession>
<evidence type="ECO:0000256" key="2">
    <source>
        <dbReference type="SAM" id="Phobius"/>
    </source>
</evidence>
<feature type="compositionally biased region" description="Basic and acidic residues" evidence="1">
    <location>
        <begin position="521"/>
        <end position="571"/>
    </location>
</feature>
<dbReference type="STRING" id="37658.SAMN05661086_00629"/>
<name>A0A1I6IAL2_9FIRM</name>
<sequence length="590" mass="66202">MSNNTYTAKTAVLCKLILLAITILFVFAIPLKINAKSTDTKKLHDTIHLFNSSNAKKVRSALTKASNSSGLDIIVVTTDTISFGKGATYIENFANTTVKSSADCVILLINIESDGYSYEMKPFGNAKLYLNSYRTNLILGDLNRKGSNYVSAVKQFASSIVECSKHPITYSPVGKSTKIKKLYDKIELFNKTKTNRLKKHLAITSKLCGLDIIVITTDDITYDQQIDYLQNFADTTAASSKDCVLMLINLNPEDPGYEIQGYGKAQKYMNNQTISDTLDLIYPAMKSKRYSSAIYQFADQVVAYTTDVDENNLPIRLYDNTDTFGVIETETLNDKLLQSSDSTGFDLIVIMEDSLDKEAQKDYLDNFQENAGNISKNSALMLVNITPEAASYTIQSSGSGNKIFGKEQKEETIEKLKLIESDYMKAVETFAEDAIHYSRIYSDSGDSSAFVDAYGYNESTAPVYMIISLLLSMLIARLFISQMKPGRRGKSYNRPVNYLSPQSSVFLDRRDEHVDTVVTKERFRYPEEHKDNTHSHHHNDSTRNDFFERNDSSDHDHDHHNDNDNDKRDYTPHSGVSSGGRSHSGGGRRL</sequence>
<evidence type="ECO:0000259" key="3">
    <source>
        <dbReference type="Pfam" id="PF04536"/>
    </source>
</evidence>
<dbReference type="InterPro" id="IPR007621">
    <property type="entry name" value="TPM_dom"/>
</dbReference>
<keyword evidence="2" id="KW-1133">Transmembrane helix</keyword>
<reference evidence="4 5" key="1">
    <citation type="submission" date="2016-10" db="EMBL/GenBank/DDBJ databases">
        <authorList>
            <person name="de Groot N.N."/>
        </authorList>
    </citation>
    <scope>NUCLEOTIDE SEQUENCE [LARGE SCALE GENOMIC DNA]</scope>
    <source>
        <strain evidence="4 5">743A</strain>
    </source>
</reference>
<feature type="domain" description="TPM" evidence="3">
    <location>
        <begin position="318"/>
        <end position="434"/>
    </location>
</feature>
<organism evidence="4 5">
    <name type="scientific">Anaeromicropila populeti</name>
    <dbReference type="NCBI Taxonomy" id="37658"/>
    <lineage>
        <taxon>Bacteria</taxon>
        <taxon>Bacillati</taxon>
        <taxon>Bacillota</taxon>
        <taxon>Clostridia</taxon>
        <taxon>Lachnospirales</taxon>
        <taxon>Lachnospiraceae</taxon>
        <taxon>Anaeromicropila</taxon>
    </lineage>
</organism>
<keyword evidence="5" id="KW-1185">Reference proteome</keyword>
<dbReference type="RefSeq" id="WP_092559244.1">
    <property type="nucleotide sequence ID" value="NZ_FOYZ01000002.1"/>
</dbReference>
<protein>
    <submittedName>
        <fullName evidence="4">Uncharacterized membrane protein YgcG, contains a TPM-fold domain</fullName>
    </submittedName>
</protein>
<keyword evidence="2" id="KW-0472">Membrane</keyword>
<dbReference type="Proteomes" id="UP000199659">
    <property type="component" value="Unassembled WGS sequence"/>
</dbReference>
<dbReference type="AlphaFoldDB" id="A0A1I6IAL2"/>
<feature type="domain" description="TPM" evidence="3">
    <location>
        <begin position="183"/>
        <end position="303"/>
    </location>
</feature>
<feature type="transmembrane region" description="Helical" evidence="2">
    <location>
        <begin position="461"/>
        <end position="480"/>
    </location>
</feature>
<evidence type="ECO:0000313" key="4">
    <source>
        <dbReference type="EMBL" id="SFR63797.1"/>
    </source>
</evidence>
<feature type="region of interest" description="Disordered" evidence="1">
    <location>
        <begin position="521"/>
        <end position="590"/>
    </location>
</feature>
<dbReference type="EMBL" id="FOYZ01000002">
    <property type="protein sequence ID" value="SFR63797.1"/>
    <property type="molecule type" value="Genomic_DNA"/>
</dbReference>
<dbReference type="OrthoDB" id="9806054at2"/>
<evidence type="ECO:0000313" key="5">
    <source>
        <dbReference type="Proteomes" id="UP000199659"/>
    </source>
</evidence>
<feature type="transmembrane region" description="Helical" evidence="2">
    <location>
        <begin position="12"/>
        <end position="31"/>
    </location>
</feature>
<dbReference type="Pfam" id="PF04536">
    <property type="entry name" value="TPM_phosphatase"/>
    <property type="match status" value="2"/>
</dbReference>
<dbReference type="Gene3D" id="3.10.310.50">
    <property type="match status" value="3"/>
</dbReference>